<dbReference type="EMBL" id="RSDW01000001">
    <property type="protein sequence ID" value="RSL18749.1"/>
    <property type="molecule type" value="Genomic_DNA"/>
</dbReference>
<organism evidence="3 4">
    <name type="scientific">Edaphobacter aggregans</name>
    <dbReference type="NCBI Taxonomy" id="570835"/>
    <lineage>
        <taxon>Bacteria</taxon>
        <taxon>Pseudomonadati</taxon>
        <taxon>Acidobacteriota</taxon>
        <taxon>Terriglobia</taxon>
        <taxon>Terriglobales</taxon>
        <taxon>Acidobacteriaceae</taxon>
        <taxon>Edaphobacter</taxon>
    </lineage>
</organism>
<evidence type="ECO:0000313" key="4">
    <source>
        <dbReference type="Proteomes" id="UP000269669"/>
    </source>
</evidence>
<dbReference type="AlphaFoldDB" id="A0A428MPF4"/>
<reference evidence="3 4" key="1">
    <citation type="submission" date="2018-12" db="EMBL/GenBank/DDBJ databases">
        <title>Sequencing of bacterial isolates from soil warming experiment in Harvard Forest, Massachusetts, USA.</title>
        <authorList>
            <person name="Deangelis K."/>
        </authorList>
    </citation>
    <scope>NUCLEOTIDE SEQUENCE [LARGE SCALE GENOMIC DNA]</scope>
    <source>
        <strain evidence="3 4">EB153</strain>
    </source>
</reference>
<dbReference type="InterPro" id="IPR001258">
    <property type="entry name" value="NHL_repeat"/>
</dbReference>
<accession>A0A428MPF4</accession>
<dbReference type="SUPFAM" id="SSF63825">
    <property type="entry name" value="YWTD domain"/>
    <property type="match status" value="1"/>
</dbReference>
<proteinExistence type="predicted"/>
<name>A0A428MPF4_9BACT</name>
<dbReference type="InterPro" id="IPR011042">
    <property type="entry name" value="6-blade_b-propeller_TolB-like"/>
</dbReference>
<dbReference type="Gene3D" id="2.120.10.30">
    <property type="entry name" value="TolB, C-terminal domain"/>
    <property type="match status" value="1"/>
</dbReference>
<comment type="caution">
    <text evidence="3">The sequence shown here is derived from an EMBL/GenBank/DDBJ whole genome shotgun (WGS) entry which is preliminary data.</text>
</comment>
<protein>
    <submittedName>
        <fullName evidence="3">Uncharacterized protein</fullName>
    </submittedName>
</protein>
<dbReference type="RefSeq" id="WP_125487065.1">
    <property type="nucleotide sequence ID" value="NZ_RSDW01000001.1"/>
</dbReference>
<dbReference type="OrthoDB" id="9792285at2"/>
<feature type="repeat" description="NHL" evidence="2">
    <location>
        <begin position="253"/>
        <end position="289"/>
    </location>
</feature>
<evidence type="ECO:0000256" key="1">
    <source>
        <dbReference type="ARBA" id="ARBA00022737"/>
    </source>
</evidence>
<keyword evidence="1" id="KW-0677">Repeat</keyword>
<evidence type="ECO:0000256" key="2">
    <source>
        <dbReference type="PROSITE-ProRule" id="PRU00504"/>
    </source>
</evidence>
<keyword evidence="4" id="KW-1185">Reference proteome</keyword>
<dbReference type="PROSITE" id="PS51125">
    <property type="entry name" value="NHL"/>
    <property type="match status" value="1"/>
</dbReference>
<sequence length="300" mass="32357">MMISGSHLRSLPVSVRILSTVLLALLLVPHTAAGADRAKLERPVMMDSNGPSTELYVLDDLGTLHKFNVSDNGLAEYGSFSVPQDFKAADMSYDRSERSLLIAGTQSGQGLVARYSLDGKLLKTWGFQNVCSGIDSGSVNHTAYVATSDSNEIYKLDIEKPRITLIARIPSATKLGPVAYDDIRQEIYVADVANGNIYQYSVATKHSRVFVTGFSAPAALAFDAETNRLFVADPGRRGIFFVDTRASNPVAASFASEPLRSPFGLTLVSNGRVAVADYAANSVFVFSSKGELLFRFPAAK</sequence>
<dbReference type="Proteomes" id="UP000269669">
    <property type="component" value="Unassembled WGS sequence"/>
</dbReference>
<gene>
    <name evidence="3" type="ORF">EDE15_4351</name>
</gene>
<evidence type="ECO:0000313" key="3">
    <source>
        <dbReference type="EMBL" id="RSL18749.1"/>
    </source>
</evidence>